<evidence type="ECO:0000256" key="11">
    <source>
        <dbReference type="ARBA" id="ARBA00049439"/>
    </source>
</evidence>
<feature type="site" description="Involved in the stabilization of negative charge on the oxyanion by the formation of the oxyanion hole" evidence="13">
    <location>
        <position position="123"/>
    </location>
</feature>
<dbReference type="GO" id="GO:0006526">
    <property type="term" value="P:L-arginine biosynthetic process"/>
    <property type="evidence" value="ECO:0007669"/>
    <property type="project" value="UniProtKB-UniRule"/>
</dbReference>
<keyword evidence="9 13" id="KW-0012">Acyltransferase</keyword>
<evidence type="ECO:0000256" key="10">
    <source>
        <dbReference type="ARBA" id="ARBA00048372"/>
    </source>
</evidence>
<evidence type="ECO:0000256" key="6">
    <source>
        <dbReference type="ARBA" id="ARBA00022679"/>
    </source>
</evidence>
<dbReference type="PANTHER" id="PTHR23100:SF0">
    <property type="entry name" value="ARGININE BIOSYNTHESIS BIFUNCTIONAL PROTEIN ARGJ, MITOCHONDRIAL"/>
    <property type="match status" value="1"/>
</dbReference>
<comment type="pathway">
    <text evidence="13">Amino-acid biosynthesis; L-arginine biosynthesis; L-ornithine and N-acetyl-L-glutamate from L-glutamate and N(2)-acetyl-L-ornithine (cyclic): step 1/1.</text>
</comment>
<dbReference type="FunFam" id="3.10.20.340:FF:000001">
    <property type="entry name" value="Arginine biosynthesis bifunctional protein ArgJ, chloroplastic"/>
    <property type="match status" value="1"/>
</dbReference>
<feature type="site" description="Cleavage; by autolysis" evidence="13">
    <location>
        <begin position="194"/>
        <end position="195"/>
    </location>
</feature>
<feature type="binding site" evidence="13">
    <location>
        <position position="408"/>
    </location>
    <ligand>
        <name>substrate</name>
    </ligand>
</feature>
<reference evidence="15" key="1">
    <citation type="submission" date="2015-03" db="EMBL/GenBank/DDBJ databases">
        <authorList>
            <person name="Ferrari E."/>
            <person name="Walter M.C."/>
            <person name="Huptas C."/>
            <person name="Scherer S."/>
            <person name="Mueller-Herbst S."/>
        </authorList>
    </citation>
    <scope>NUCLEOTIDE SEQUENCE [LARGE SCALE GENOMIC DNA]</scope>
    <source>
        <strain evidence="15">LWP01</strain>
    </source>
</reference>
<evidence type="ECO:0000256" key="3">
    <source>
        <dbReference type="ARBA" id="ARBA00011475"/>
    </source>
</evidence>
<feature type="active site" description="Nucleophile" evidence="13">
    <location>
        <position position="195"/>
    </location>
</feature>
<feature type="binding site" evidence="13">
    <location>
        <position position="195"/>
    </location>
    <ligand>
        <name>substrate</name>
    </ligand>
</feature>
<dbReference type="Gene3D" id="3.10.20.340">
    <property type="entry name" value="ArgJ beta chain, C-terminal domain"/>
    <property type="match status" value="1"/>
</dbReference>
<feature type="chain" id="PRO_5023331184" description="Arginine biosynthesis bifunctional protein ArgJ alpha chain" evidence="13">
    <location>
        <begin position="1"/>
        <end position="194"/>
    </location>
</feature>
<feature type="site" description="Involved in the stabilization of negative charge on the oxyanion by the formation of the oxyanion hole" evidence="13">
    <location>
        <position position="124"/>
    </location>
</feature>
<evidence type="ECO:0000256" key="12">
    <source>
        <dbReference type="ARBA" id="ARBA00054976"/>
    </source>
</evidence>
<keyword evidence="8 13" id="KW-0511">Multifunctional enzyme</keyword>
<dbReference type="EC" id="2.3.1.1" evidence="13"/>
<dbReference type="EC" id="2.3.1.35" evidence="13"/>
<dbReference type="GO" id="GO:0004042">
    <property type="term" value="F:L-glutamate N-acetyltransferase activity"/>
    <property type="evidence" value="ECO:0007669"/>
    <property type="project" value="UniProtKB-UniRule"/>
</dbReference>
<dbReference type="HAMAP" id="MF_01106">
    <property type="entry name" value="ArgJ"/>
    <property type="match status" value="1"/>
</dbReference>
<accession>A0A1S7FVC0</accession>
<keyword evidence="5 13" id="KW-0028">Amino-acid biosynthesis</keyword>
<evidence type="ECO:0000256" key="13">
    <source>
        <dbReference type="HAMAP-Rule" id="MF_01106"/>
    </source>
</evidence>
<dbReference type="NCBIfam" id="TIGR00120">
    <property type="entry name" value="ArgJ"/>
    <property type="match status" value="1"/>
</dbReference>
<sequence>MEKLLEKEDWILIEDGTIATPLGFYADGKHCGLKRRKKDIGVIFSETPAEAAAVYTMNQMQAAPIFITKDSLAADQTLQAIVVNSGVANACTGKQGLEDGFAMRAITAKHLGIAETAVAVASTGVIGDYLPMEKVTAGIESLVVKSGTSSGFHEAILTTDTVQKELTLQAEIGGKTITISGVAKGSGMIHPNMATMLSFITTDAAVPAKLLQKLLKQKVDQTFNQITVDGDTSTNDMVVVMANGCAGNTAFSEGTPEFTAFTKMFYAVCQHLAKSIARDGEGATKLIEAQVKGATSKEDARMIAKQIVSSSLVKTAMFGEDANWGRIICAIGYSGGRFSPDNITIKIGETAILEKSENADYDPEVLADYLQKENILIEVNLHSGLETGTAWGCDLSYDYVKINACYRT</sequence>
<comment type="function">
    <text evidence="12 13">Catalyzes two activities which are involved in the cyclic version of arginine biosynthesis: the synthesis of N-acetylglutamate from glutamate and acetyl-CoA as the acetyl donor, and of ornithine by transacetylation between N(2)-acetylornithine and glutamate.</text>
</comment>
<dbReference type="InterPro" id="IPR002813">
    <property type="entry name" value="Arg_biosynth_ArgJ"/>
</dbReference>
<dbReference type="FunFam" id="3.30.2330.10:FF:000001">
    <property type="entry name" value="Arginine biosynthesis bifunctional protein ArgJ, mitochondrial"/>
    <property type="match status" value="1"/>
</dbReference>
<dbReference type="PANTHER" id="PTHR23100">
    <property type="entry name" value="ARGININE BIOSYNTHESIS BIFUNCTIONAL PROTEIN ARGJ"/>
    <property type="match status" value="1"/>
</dbReference>
<dbReference type="GO" id="GO:0006592">
    <property type="term" value="P:ornithine biosynthetic process"/>
    <property type="evidence" value="ECO:0007669"/>
    <property type="project" value="TreeGrafter"/>
</dbReference>
<keyword evidence="13" id="KW-0963">Cytoplasm</keyword>
<comment type="catalytic activity">
    <reaction evidence="11 13">
        <text>N(2)-acetyl-L-ornithine + L-glutamate = N-acetyl-L-glutamate + L-ornithine</text>
        <dbReference type="Rhea" id="RHEA:15349"/>
        <dbReference type="ChEBI" id="CHEBI:29985"/>
        <dbReference type="ChEBI" id="CHEBI:44337"/>
        <dbReference type="ChEBI" id="CHEBI:46911"/>
        <dbReference type="ChEBI" id="CHEBI:57805"/>
        <dbReference type="EC" id="2.3.1.35"/>
    </reaction>
</comment>
<comment type="subcellular location">
    <subcellularLocation>
        <location evidence="1 13">Cytoplasm</location>
    </subcellularLocation>
</comment>
<dbReference type="GO" id="GO:0005737">
    <property type="term" value="C:cytoplasm"/>
    <property type="evidence" value="ECO:0007669"/>
    <property type="project" value="UniProtKB-SubCell"/>
</dbReference>
<evidence type="ECO:0000256" key="8">
    <source>
        <dbReference type="ARBA" id="ARBA00023268"/>
    </source>
</evidence>
<dbReference type="GO" id="GO:0004358">
    <property type="term" value="F:L-glutamate N-acetyltransferase activity, acting on acetyl-L-ornithine as donor"/>
    <property type="evidence" value="ECO:0007669"/>
    <property type="project" value="UniProtKB-UniRule"/>
</dbReference>
<dbReference type="EMBL" id="CP011102">
    <property type="protein sequence ID" value="AQY51342.1"/>
    <property type="molecule type" value="Genomic_DNA"/>
</dbReference>
<evidence type="ECO:0000256" key="1">
    <source>
        <dbReference type="ARBA" id="ARBA00004496"/>
    </source>
</evidence>
<evidence type="ECO:0000256" key="5">
    <source>
        <dbReference type="ARBA" id="ARBA00022605"/>
    </source>
</evidence>
<dbReference type="Proteomes" id="UP000223060">
    <property type="component" value="Chromosome"/>
</dbReference>
<feature type="chain" id="PRO_5023331185" description="Arginine biosynthesis bifunctional protein ArgJ beta chain" evidence="13">
    <location>
        <begin position="195"/>
        <end position="408"/>
    </location>
</feature>
<dbReference type="AlphaFoldDB" id="A0A1S7FVC0"/>
<dbReference type="KEGG" id="lwi:UE46_09925"/>
<evidence type="ECO:0000313" key="15">
    <source>
        <dbReference type="Proteomes" id="UP000223060"/>
    </source>
</evidence>
<evidence type="ECO:0000313" key="14">
    <source>
        <dbReference type="EMBL" id="AQY51342.1"/>
    </source>
</evidence>
<keyword evidence="6 13" id="KW-0808">Transferase</keyword>
<keyword evidence="7 13" id="KW-0068">Autocatalytic cleavage</keyword>
<feature type="binding site" evidence="13">
    <location>
        <position position="158"/>
    </location>
    <ligand>
        <name>substrate</name>
    </ligand>
</feature>
<name>A0A1S7FVC0_9LIST</name>
<evidence type="ECO:0000256" key="4">
    <source>
        <dbReference type="ARBA" id="ARBA00022571"/>
    </source>
</evidence>
<comment type="catalytic activity">
    <reaction evidence="10 13">
        <text>L-glutamate + acetyl-CoA = N-acetyl-L-glutamate + CoA + H(+)</text>
        <dbReference type="Rhea" id="RHEA:24292"/>
        <dbReference type="ChEBI" id="CHEBI:15378"/>
        <dbReference type="ChEBI" id="CHEBI:29985"/>
        <dbReference type="ChEBI" id="CHEBI:44337"/>
        <dbReference type="ChEBI" id="CHEBI:57287"/>
        <dbReference type="ChEBI" id="CHEBI:57288"/>
        <dbReference type="EC" id="2.3.1.1"/>
    </reaction>
</comment>
<dbReference type="Pfam" id="PF01960">
    <property type="entry name" value="ArgJ"/>
    <property type="match status" value="1"/>
</dbReference>
<evidence type="ECO:0000256" key="9">
    <source>
        <dbReference type="ARBA" id="ARBA00023315"/>
    </source>
</evidence>
<dbReference type="InterPro" id="IPR016117">
    <property type="entry name" value="ArgJ-like_dom_sf"/>
</dbReference>
<feature type="binding site" evidence="13">
    <location>
        <position position="281"/>
    </location>
    <ligand>
        <name>substrate</name>
    </ligand>
</feature>
<evidence type="ECO:0000256" key="2">
    <source>
        <dbReference type="ARBA" id="ARBA00006774"/>
    </source>
</evidence>
<comment type="similarity">
    <text evidence="2 13">Belongs to the ArgJ family.</text>
</comment>
<gene>
    <name evidence="13" type="primary">argJ</name>
    <name evidence="14" type="ORF">UE46_09925</name>
</gene>
<feature type="binding site" evidence="13">
    <location>
        <position position="403"/>
    </location>
    <ligand>
        <name>substrate</name>
    </ligand>
</feature>
<dbReference type="Gene3D" id="3.60.70.12">
    <property type="entry name" value="L-amino peptidase D-ALA esterase/amidase"/>
    <property type="match status" value="1"/>
</dbReference>
<feature type="binding site" evidence="13">
    <location>
        <position position="184"/>
    </location>
    <ligand>
        <name>substrate</name>
    </ligand>
</feature>
<evidence type="ECO:0000256" key="7">
    <source>
        <dbReference type="ARBA" id="ARBA00022813"/>
    </source>
</evidence>
<dbReference type="SUPFAM" id="SSF56266">
    <property type="entry name" value="DmpA/ArgJ-like"/>
    <property type="match status" value="1"/>
</dbReference>
<comment type="pathway">
    <text evidence="13">Amino-acid biosynthesis; L-arginine biosynthesis; N(2)-acetyl-L-ornithine from L-glutamate: step 1/4.</text>
</comment>
<protein>
    <recommendedName>
        <fullName evidence="13">Arginine biosynthesis bifunctional protein ArgJ</fullName>
    </recommendedName>
    <domain>
        <recommendedName>
            <fullName evidence="13">Glutamate N-acetyltransferase</fullName>
            <ecNumber evidence="13">2.3.1.35</ecNumber>
        </recommendedName>
        <alternativeName>
            <fullName evidence="13">Ornithine acetyltransferase</fullName>
            <shortName evidence="13">OATase</shortName>
        </alternativeName>
        <alternativeName>
            <fullName evidence="13">Ornithine transacetylase</fullName>
        </alternativeName>
    </domain>
    <domain>
        <recommendedName>
            <fullName evidence="13">Amino-acid acetyltransferase</fullName>
            <ecNumber evidence="13">2.3.1.1</ecNumber>
        </recommendedName>
        <alternativeName>
            <fullName evidence="13">N-acetylglutamate synthase</fullName>
            <shortName evidence="13">AGSase</shortName>
        </alternativeName>
    </domain>
    <component>
        <recommendedName>
            <fullName evidence="13">Arginine biosynthesis bifunctional protein ArgJ alpha chain</fullName>
        </recommendedName>
    </component>
    <component>
        <recommendedName>
            <fullName evidence="13">Arginine biosynthesis bifunctional protein ArgJ beta chain</fullName>
        </recommendedName>
    </component>
</protein>
<dbReference type="CDD" id="cd02152">
    <property type="entry name" value="OAT"/>
    <property type="match status" value="1"/>
</dbReference>
<keyword evidence="15" id="KW-1185">Reference proteome</keyword>
<dbReference type="UniPathway" id="UPA00068">
    <property type="reaction ID" value="UER00106"/>
</dbReference>
<proteinExistence type="inferred from homology"/>
<comment type="subunit">
    <text evidence="3 13">Heterotetramer of two alpha and two beta chains.</text>
</comment>
<keyword evidence="4 13" id="KW-0055">Arginine biosynthesis</keyword>
<dbReference type="Gene3D" id="3.30.2330.10">
    <property type="entry name" value="arginine biosynthesis bifunctional protein suprefamily"/>
    <property type="match status" value="1"/>
</dbReference>
<dbReference type="NCBIfam" id="NF003802">
    <property type="entry name" value="PRK05388.1"/>
    <property type="match status" value="1"/>
</dbReference>
<dbReference type="InterPro" id="IPR042195">
    <property type="entry name" value="ArgJ_beta_C"/>
</dbReference>
<organism evidence="14 15">
    <name type="scientific">Listeria weihenstephanensis</name>
    <dbReference type="NCBI Taxonomy" id="1006155"/>
    <lineage>
        <taxon>Bacteria</taxon>
        <taxon>Bacillati</taxon>
        <taxon>Bacillota</taxon>
        <taxon>Bacilli</taxon>
        <taxon>Bacillales</taxon>
        <taxon>Listeriaceae</taxon>
        <taxon>Listeria</taxon>
    </lineage>
</organism>
<dbReference type="FunFam" id="3.60.70.12:FF:000001">
    <property type="entry name" value="Arginine biosynthesis bifunctional protein ArgJ, chloroplastic"/>
    <property type="match status" value="1"/>
</dbReference>